<gene>
    <name evidence="2" type="ORF">SAMN06265377_3122</name>
</gene>
<evidence type="ECO:0000313" key="2">
    <source>
        <dbReference type="EMBL" id="SNZ01285.1"/>
    </source>
</evidence>
<keyword evidence="1" id="KW-1133">Transmembrane helix</keyword>
<reference evidence="3" key="1">
    <citation type="submission" date="2017-09" db="EMBL/GenBank/DDBJ databases">
        <authorList>
            <person name="Varghese N."/>
            <person name="Submissions S."/>
        </authorList>
    </citation>
    <scope>NUCLEOTIDE SEQUENCE [LARGE SCALE GENOMIC DNA]</scope>
    <source>
        <strain evidence="3">DSM 25885</strain>
    </source>
</reference>
<name>A0A285MVR8_9FLAO</name>
<feature type="transmembrane region" description="Helical" evidence="1">
    <location>
        <begin position="12"/>
        <end position="30"/>
    </location>
</feature>
<dbReference type="Proteomes" id="UP000219048">
    <property type="component" value="Unassembled WGS sequence"/>
</dbReference>
<accession>A0A285MVR8</accession>
<organism evidence="2 3">
    <name type="scientific">Flagellimonas pacifica</name>
    <dbReference type="NCBI Taxonomy" id="1247520"/>
    <lineage>
        <taxon>Bacteria</taxon>
        <taxon>Pseudomonadati</taxon>
        <taxon>Bacteroidota</taxon>
        <taxon>Flavobacteriia</taxon>
        <taxon>Flavobacteriales</taxon>
        <taxon>Flavobacteriaceae</taxon>
        <taxon>Flagellimonas</taxon>
    </lineage>
</organism>
<evidence type="ECO:0000256" key="1">
    <source>
        <dbReference type="SAM" id="Phobius"/>
    </source>
</evidence>
<dbReference type="AlphaFoldDB" id="A0A285MVR8"/>
<keyword evidence="1" id="KW-0812">Transmembrane</keyword>
<dbReference type="EMBL" id="OBEH01000005">
    <property type="protein sequence ID" value="SNZ01285.1"/>
    <property type="molecule type" value="Genomic_DNA"/>
</dbReference>
<sequence length="83" mass="9959">MKIKKKLLKNFYQFRILTIVLGTLVMFYSFYFTNKPATIETIIDNKKNPMMYLCILFALGTSLLIHYIISRFNKKNRERMTPK</sequence>
<protein>
    <submittedName>
        <fullName evidence="2">Uncharacterized protein</fullName>
    </submittedName>
</protein>
<keyword evidence="1" id="KW-0472">Membrane</keyword>
<evidence type="ECO:0000313" key="3">
    <source>
        <dbReference type="Proteomes" id="UP000219048"/>
    </source>
</evidence>
<feature type="transmembrane region" description="Helical" evidence="1">
    <location>
        <begin position="50"/>
        <end position="69"/>
    </location>
</feature>
<keyword evidence="3" id="KW-1185">Reference proteome</keyword>
<proteinExistence type="predicted"/>